<gene>
    <name evidence="7" type="ORF">STIAU_4953</name>
</gene>
<keyword evidence="7" id="KW-0808">Transferase</keyword>
<dbReference type="EMBL" id="AAMD01000036">
    <property type="protein sequence ID" value="EAU67303.1"/>
    <property type="molecule type" value="Genomic_DNA"/>
</dbReference>
<evidence type="ECO:0000256" key="4">
    <source>
        <dbReference type="ARBA" id="ARBA00022989"/>
    </source>
</evidence>
<evidence type="ECO:0000256" key="3">
    <source>
        <dbReference type="ARBA" id="ARBA00022692"/>
    </source>
</evidence>
<reference evidence="7 8" key="1">
    <citation type="submission" date="2006-04" db="EMBL/GenBank/DDBJ databases">
        <authorList>
            <person name="Nierman W.C."/>
        </authorList>
    </citation>
    <scope>NUCLEOTIDE SEQUENCE [LARGE SCALE GENOMIC DNA]</scope>
    <source>
        <strain evidence="7 8">DW4/3-1</strain>
    </source>
</reference>
<organism evidence="7 8">
    <name type="scientific">Stigmatella aurantiaca (strain DW4/3-1)</name>
    <dbReference type="NCBI Taxonomy" id="378806"/>
    <lineage>
        <taxon>Bacteria</taxon>
        <taxon>Pseudomonadati</taxon>
        <taxon>Myxococcota</taxon>
        <taxon>Myxococcia</taxon>
        <taxon>Myxococcales</taxon>
        <taxon>Cystobacterineae</taxon>
        <taxon>Archangiaceae</taxon>
        <taxon>Stigmatella</taxon>
    </lineage>
</organism>
<dbReference type="Proteomes" id="UP000032702">
    <property type="component" value="Unassembled WGS sequence"/>
</dbReference>
<dbReference type="Pfam" id="PF01040">
    <property type="entry name" value="UbiA"/>
    <property type="match status" value="1"/>
</dbReference>
<feature type="transmembrane region" description="Helical" evidence="6">
    <location>
        <begin position="197"/>
        <end position="219"/>
    </location>
</feature>
<dbReference type="GO" id="GO:0016020">
    <property type="term" value="C:membrane"/>
    <property type="evidence" value="ECO:0007669"/>
    <property type="project" value="UniProtKB-SubCell"/>
</dbReference>
<evidence type="ECO:0000256" key="2">
    <source>
        <dbReference type="ARBA" id="ARBA00022475"/>
    </source>
</evidence>
<keyword evidence="3 6" id="KW-0812">Transmembrane</keyword>
<dbReference type="InterPro" id="IPR000537">
    <property type="entry name" value="UbiA_prenyltransferase"/>
</dbReference>
<dbReference type="AlphaFoldDB" id="Q094X3"/>
<dbReference type="Gene3D" id="1.10.357.140">
    <property type="entry name" value="UbiA prenyltransferase"/>
    <property type="match status" value="1"/>
</dbReference>
<feature type="transmembrane region" description="Helical" evidence="6">
    <location>
        <begin position="86"/>
        <end position="105"/>
    </location>
</feature>
<accession>Q094X3</accession>
<dbReference type="GO" id="GO:0016765">
    <property type="term" value="F:transferase activity, transferring alkyl or aryl (other than methyl) groups"/>
    <property type="evidence" value="ECO:0007669"/>
    <property type="project" value="InterPro"/>
</dbReference>
<feature type="transmembrane region" description="Helical" evidence="6">
    <location>
        <begin position="152"/>
        <end position="177"/>
    </location>
</feature>
<dbReference type="PANTHER" id="PTHR42723">
    <property type="entry name" value="CHLOROPHYLL SYNTHASE"/>
    <property type="match status" value="1"/>
</dbReference>
<sequence>MALDSPAFFHVRPAAEKGLLHAHDEHRAPSTLSRQAPGPMKSGNYRELIAEGQQWLSGIGRGEPLLPGIAWGRFVGLLIEAMRPHYFAFGVGAALAGAAAVRAPAGSSRVAIAAFVAGMGWGVGQLVNDLLDRDTDAINAPGRPLADGRLPAGPALAAALLLGLVLLAALLAVHPAAWTLGPAAVVLLMGYNKAKGIPVIGNLVFGSINAIAGGLGVLGRLPRQEEALPSALAALAEALPMLGLILGINAWFVLANYEKDRLGDRAAGYKTLPLLVGVRASALVRAVSLPLLAFCILQLDAPPDLPGTVTLTVAAVLGGLSVLPSLLKGTDEAALRGYRLAVPASFLAMLGLAAPLLGGPGLALAALASVALMEASFLRTNNP</sequence>
<dbReference type="InterPro" id="IPR044878">
    <property type="entry name" value="UbiA_sf"/>
</dbReference>
<evidence type="ECO:0000256" key="1">
    <source>
        <dbReference type="ARBA" id="ARBA00004141"/>
    </source>
</evidence>
<keyword evidence="5 6" id="KW-0472">Membrane</keyword>
<comment type="subcellular location">
    <subcellularLocation>
        <location evidence="1">Membrane</location>
        <topology evidence="1">Multi-pass membrane protein</topology>
    </subcellularLocation>
</comment>
<proteinExistence type="predicted"/>
<feature type="transmembrane region" description="Helical" evidence="6">
    <location>
        <begin position="274"/>
        <end position="297"/>
    </location>
</feature>
<name>Q094X3_STIAD</name>
<keyword evidence="4 6" id="KW-1133">Transmembrane helix</keyword>
<feature type="transmembrane region" description="Helical" evidence="6">
    <location>
        <begin position="111"/>
        <end position="131"/>
    </location>
</feature>
<dbReference type="InterPro" id="IPR050475">
    <property type="entry name" value="Prenyltransferase_related"/>
</dbReference>
<keyword evidence="2" id="KW-1003">Cell membrane</keyword>
<feature type="transmembrane region" description="Helical" evidence="6">
    <location>
        <begin position="309"/>
        <end position="327"/>
    </location>
</feature>
<evidence type="ECO:0000313" key="7">
    <source>
        <dbReference type="EMBL" id="EAU67303.1"/>
    </source>
</evidence>
<comment type="caution">
    <text evidence="7">The sequence shown here is derived from an EMBL/GenBank/DDBJ whole genome shotgun (WGS) entry which is preliminary data.</text>
</comment>
<evidence type="ECO:0000256" key="6">
    <source>
        <dbReference type="SAM" id="Phobius"/>
    </source>
</evidence>
<feature type="transmembrane region" description="Helical" evidence="6">
    <location>
        <begin position="231"/>
        <end position="254"/>
    </location>
</feature>
<protein>
    <submittedName>
        <fullName evidence="7">Prenyltransferase, UbiA family</fullName>
    </submittedName>
</protein>
<feature type="transmembrane region" description="Helical" evidence="6">
    <location>
        <begin position="347"/>
        <end position="373"/>
    </location>
</feature>
<evidence type="ECO:0000313" key="8">
    <source>
        <dbReference type="Proteomes" id="UP000032702"/>
    </source>
</evidence>
<evidence type="ECO:0000256" key="5">
    <source>
        <dbReference type="ARBA" id="ARBA00023136"/>
    </source>
</evidence>
<dbReference type="PANTHER" id="PTHR42723:SF1">
    <property type="entry name" value="CHLOROPHYLL SYNTHASE, CHLOROPLASTIC"/>
    <property type="match status" value="1"/>
</dbReference>